<keyword evidence="14" id="KW-1185">Reference proteome</keyword>
<dbReference type="GO" id="GO:0006633">
    <property type="term" value="P:fatty acid biosynthetic process"/>
    <property type="evidence" value="ECO:0007669"/>
    <property type="project" value="UniProtKB-UniRule"/>
</dbReference>
<evidence type="ECO:0000256" key="3">
    <source>
        <dbReference type="ARBA" id="ARBA00022490"/>
    </source>
</evidence>
<dbReference type="NCBIfam" id="TIGR00516">
    <property type="entry name" value="acpS"/>
    <property type="match status" value="1"/>
</dbReference>
<keyword evidence="9 11" id="KW-0443">Lipid metabolism</keyword>
<dbReference type="InterPro" id="IPR050559">
    <property type="entry name" value="P-Pant_transferase_sf"/>
</dbReference>
<dbReference type="InterPro" id="IPR037143">
    <property type="entry name" value="4-PPantetheinyl_Trfase_dom_sf"/>
</dbReference>
<dbReference type="EMBL" id="QKRA01000003">
    <property type="protein sequence ID" value="RDL44712.1"/>
    <property type="molecule type" value="Genomic_DNA"/>
</dbReference>
<comment type="catalytic activity">
    <reaction evidence="11">
        <text>apo-[ACP] + CoA = holo-[ACP] + adenosine 3',5'-bisphosphate + H(+)</text>
        <dbReference type="Rhea" id="RHEA:12068"/>
        <dbReference type="Rhea" id="RHEA-COMP:9685"/>
        <dbReference type="Rhea" id="RHEA-COMP:9690"/>
        <dbReference type="ChEBI" id="CHEBI:15378"/>
        <dbReference type="ChEBI" id="CHEBI:29999"/>
        <dbReference type="ChEBI" id="CHEBI:57287"/>
        <dbReference type="ChEBI" id="CHEBI:58343"/>
        <dbReference type="ChEBI" id="CHEBI:64479"/>
        <dbReference type="EC" id="2.7.8.7"/>
    </reaction>
</comment>
<evidence type="ECO:0000256" key="9">
    <source>
        <dbReference type="ARBA" id="ARBA00023098"/>
    </source>
</evidence>
<gene>
    <name evidence="11" type="primary">acpS</name>
    <name evidence="13" type="ORF">DN730_10035</name>
</gene>
<evidence type="ECO:0000256" key="7">
    <source>
        <dbReference type="ARBA" id="ARBA00022832"/>
    </source>
</evidence>
<evidence type="ECO:0000256" key="4">
    <source>
        <dbReference type="ARBA" id="ARBA00022516"/>
    </source>
</evidence>
<dbReference type="InterPro" id="IPR002582">
    <property type="entry name" value="ACPS"/>
</dbReference>
<dbReference type="PANTHER" id="PTHR12215:SF10">
    <property type="entry name" value="L-AMINOADIPATE-SEMIALDEHYDE DEHYDROGENASE-PHOSPHOPANTETHEINYL TRANSFERASE"/>
    <property type="match status" value="1"/>
</dbReference>
<evidence type="ECO:0000256" key="1">
    <source>
        <dbReference type="ARBA" id="ARBA00001946"/>
    </source>
</evidence>
<evidence type="ECO:0000256" key="5">
    <source>
        <dbReference type="ARBA" id="ARBA00022679"/>
    </source>
</evidence>
<sequence length="128" mass="14190">MIIGVGTDIVEIKRISASIERLGAKFIKRILTPSEQEQYYAIAQREKADAFVAKRFAAKEAAVKAMGTGFGSGVSFQHFCVKNRPSGQPYLEVDEVIENMLGESASWFLSLSDEHHYALAFVTLEAME</sequence>
<comment type="subcellular location">
    <subcellularLocation>
        <location evidence="11">Cytoplasm</location>
    </subcellularLocation>
</comment>
<keyword evidence="8 11" id="KW-0460">Magnesium</keyword>
<comment type="similarity">
    <text evidence="2">Belongs to the P-Pant transferase superfamily. Gsp/Sfp/HetI/AcpT family.</text>
</comment>
<dbReference type="PANTHER" id="PTHR12215">
    <property type="entry name" value="PHOSPHOPANTETHEINE TRANSFERASE"/>
    <property type="match status" value="1"/>
</dbReference>
<keyword evidence="10 11" id="KW-0275">Fatty acid biosynthesis</keyword>
<dbReference type="OrthoDB" id="517356at2"/>
<evidence type="ECO:0000256" key="2">
    <source>
        <dbReference type="ARBA" id="ARBA00010990"/>
    </source>
</evidence>
<evidence type="ECO:0000256" key="10">
    <source>
        <dbReference type="ARBA" id="ARBA00023160"/>
    </source>
</evidence>
<dbReference type="RefSeq" id="WP_115467975.1">
    <property type="nucleotide sequence ID" value="NZ_QKRA01000003.1"/>
</dbReference>
<comment type="cofactor">
    <cofactor evidence="1 11">
        <name>Mg(2+)</name>
        <dbReference type="ChEBI" id="CHEBI:18420"/>
    </cofactor>
</comment>
<keyword evidence="4 11" id="KW-0444">Lipid biosynthesis</keyword>
<protein>
    <recommendedName>
        <fullName evidence="11">Holo-[acyl-carrier-protein] synthase</fullName>
        <shortName evidence="11">Holo-ACP synthase</shortName>
        <ecNumber evidence="11">2.7.8.7</ecNumber>
    </recommendedName>
    <alternativeName>
        <fullName evidence="11">4'-phosphopantetheinyl transferase AcpS</fullName>
    </alternativeName>
</protein>
<evidence type="ECO:0000313" key="14">
    <source>
        <dbReference type="Proteomes" id="UP000254326"/>
    </source>
</evidence>
<dbReference type="InterPro" id="IPR004568">
    <property type="entry name" value="Ppantetheine-prot_Trfase_dom"/>
</dbReference>
<dbReference type="NCBIfam" id="TIGR00556">
    <property type="entry name" value="pantethn_trn"/>
    <property type="match status" value="1"/>
</dbReference>
<keyword evidence="7 11" id="KW-0276">Fatty acid metabolism</keyword>
<organism evidence="13 14">
    <name type="scientific">Marinomonas piezotolerans</name>
    <dbReference type="NCBI Taxonomy" id="2213058"/>
    <lineage>
        <taxon>Bacteria</taxon>
        <taxon>Pseudomonadati</taxon>
        <taxon>Pseudomonadota</taxon>
        <taxon>Gammaproteobacteria</taxon>
        <taxon>Oceanospirillales</taxon>
        <taxon>Oceanospirillaceae</taxon>
        <taxon>Marinomonas</taxon>
    </lineage>
</organism>
<reference evidence="13 14" key="1">
    <citation type="submission" date="2018-06" db="EMBL/GenBank/DDBJ databases">
        <title>Marinomonas sp. YLB-05 draft genome sequence.</title>
        <authorList>
            <person name="Yu L."/>
            <person name="Tang X."/>
        </authorList>
    </citation>
    <scope>NUCLEOTIDE SEQUENCE [LARGE SCALE GENOMIC DNA]</scope>
    <source>
        <strain evidence="13 14">YLB-05</strain>
    </source>
</reference>
<dbReference type="SUPFAM" id="SSF56214">
    <property type="entry name" value="4'-phosphopantetheinyl transferase"/>
    <property type="match status" value="1"/>
</dbReference>
<dbReference type="InterPro" id="IPR008278">
    <property type="entry name" value="4-PPantetheinyl_Trfase_dom"/>
</dbReference>
<dbReference type="Pfam" id="PF01648">
    <property type="entry name" value="ACPS"/>
    <property type="match status" value="1"/>
</dbReference>
<comment type="function">
    <text evidence="11">Transfers the 4'-phosphopantetheine moiety from coenzyme A to a Ser of acyl-carrier-protein.</text>
</comment>
<evidence type="ECO:0000256" key="6">
    <source>
        <dbReference type="ARBA" id="ARBA00022723"/>
    </source>
</evidence>
<keyword evidence="6 11" id="KW-0479">Metal-binding</keyword>
<dbReference type="GO" id="GO:0000287">
    <property type="term" value="F:magnesium ion binding"/>
    <property type="evidence" value="ECO:0007669"/>
    <property type="project" value="UniProtKB-UniRule"/>
</dbReference>
<dbReference type="Gene3D" id="3.90.470.20">
    <property type="entry name" value="4'-phosphopantetheinyl transferase domain"/>
    <property type="match status" value="1"/>
</dbReference>
<dbReference type="AlphaFoldDB" id="A0A370UAA0"/>
<comment type="caution">
    <text evidence="13">The sequence shown here is derived from an EMBL/GenBank/DDBJ whole genome shotgun (WGS) entry which is preliminary data.</text>
</comment>
<proteinExistence type="inferred from homology"/>
<comment type="similarity">
    <text evidence="11">Belongs to the P-Pant transferase superfamily. AcpS family.</text>
</comment>
<keyword evidence="5 11" id="KW-0808">Transferase</keyword>
<feature type="binding site" evidence="11">
    <location>
        <position position="60"/>
    </location>
    <ligand>
        <name>Mg(2+)</name>
        <dbReference type="ChEBI" id="CHEBI:18420"/>
    </ligand>
</feature>
<feature type="binding site" evidence="11">
    <location>
        <position position="8"/>
    </location>
    <ligand>
        <name>Mg(2+)</name>
        <dbReference type="ChEBI" id="CHEBI:18420"/>
    </ligand>
</feature>
<evidence type="ECO:0000256" key="11">
    <source>
        <dbReference type="HAMAP-Rule" id="MF_00101"/>
    </source>
</evidence>
<evidence type="ECO:0000259" key="12">
    <source>
        <dbReference type="Pfam" id="PF01648"/>
    </source>
</evidence>
<dbReference type="HAMAP" id="MF_00101">
    <property type="entry name" value="AcpS"/>
    <property type="match status" value="1"/>
</dbReference>
<dbReference type="GO" id="GO:0008897">
    <property type="term" value="F:holo-[acyl-carrier-protein] synthase activity"/>
    <property type="evidence" value="ECO:0007669"/>
    <property type="project" value="UniProtKB-UniRule"/>
</dbReference>
<accession>A0A370UAA0</accession>
<evidence type="ECO:0000256" key="8">
    <source>
        <dbReference type="ARBA" id="ARBA00022842"/>
    </source>
</evidence>
<feature type="domain" description="4'-phosphopantetheinyl transferase" evidence="12">
    <location>
        <begin position="4"/>
        <end position="121"/>
    </location>
</feature>
<dbReference type="Proteomes" id="UP000254326">
    <property type="component" value="Unassembled WGS sequence"/>
</dbReference>
<dbReference type="EC" id="2.7.8.7" evidence="11"/>
<dbReference type="GO" id="GO:0019878">
    <property type="term" value="P:lysine biosynthetic process via aminoadipic acid"/>
    <property type="evidence" value="ECO:0007669"/>
    <property type="project" value="TreeGrafter"/>
</dbReference>
<dbReference type="GO" id="GO:0005829">
    <property type="term" value="C:cytosol"/>
    <property type="evidence" value="ECO:0007669"/>
    <property type="project" value="TreeGrafter"/>
</dbReference>
<keyword evidence="3 11" id="KW-0963">Cytoplasm</keyword>
<name>A0A370UAA0_9GAMM</name>
<evidence type="ECO:0000313" key="13">
    <source>
        <dbReference type="EMBL" id="RDL44712.1"/>
    </source>
</evidence>